<dbReference type="Gene3D" id="2.60.40.4070">
    <property type="match status" value="1"/>
</dbReference>
<evidence type="ECO:0000313" key="3">
    <source>
        <dbReference type="EMBL" id="VAX24866.1"/>
    </source>
</evidence>
<dbReference type="InterPro" id="IPR013783">
    <property type="entry name" value="Ig-like_fold"/>
</dbReference>
<dbReference type="Pfam" id="PF18962">
    <property type="entry name" value="Por_Secre_tail"/>
    <property type="match status" value="1"/>
</dbReference>
<organism evidence="3">
    <name type="scientific">hydrothermal vent metagenome</name>
    <dbReference type="NCBI Taxonomy" id="652676"/>
    <lineage>
        <taxon>unclassified sequences</taxon>
        <taxon>metagenomes</taxon>
        <taxon>ecological metagenomes</taxon>
    </lineage>
</organism>
<reference evidence="3" key="1">
    <citation type="submission" date="2018-06" db="EMBL/GenBank/DDBJ databases">
        <authorList>
            <person name="Zhirakovskaya E."/>
        </authorList>
    </citation>
    <scope>NUCLEOTIDE SEQUENCE</scope>
</reference>
<feature type="domain" description="Golvesin/Xly CBD-like" evidence="2">
    <location>
        <begin position="285"/>
        <end position="414"/>
    </location>
</feature>
<protein>
    <submittedName>
        <fullName evidence="3">Uncharacterized protein</fullName>
    </submittedName>
</protein>
<feature type="domain" description="Secretion system C-terminal sorting" evidence="1">
    <location>
        <begin position="684"/>
        <end position="753"/>
    </location>
</feature>
<gene>
    <name evidence="3" type="ORF">MNBD_IGNAVI01-2252</name>
</gene>
<dbReference type="Pfam" id="PF25275">
    <property type="entry name" value="Golvesin_C"/>
    <property type="match status" value="2"/>
</dbReference>
<feature type="domain" description="Golvesin/Xly CBD-like" evidence="2">
    <location>
        <begin position="526"/>
        <end position="658"/>
    </location>
</feature>
<dbReference type="EMBL" id="UOGD01000284">
    <property type="protein sequence ID" value="VAX24866.1"/>
    <property type="molecule type" value="Genomic_DNA"/>
</dbReference>
<feature type="non-terminal residue" evidence="3">
    <location>
        <position position="1"/>
    </location>
</feature>
<evidence type="ECO:0000259" key="1">
    <source>
        <dbReference type="Pfam" id="PF18962"/>
    </source>
</evidence>
<evidence type="ECO:0000259" key="2">
    <source>
        <dbReference type="Pfam" id="PF25275"/>
    </source>
</evidence>
<sequence length="773" mass="88328">DGVYYWNQAKTFLESLDDFNFTLAQFLLEEEVFPVSFRSGWHYMDNDWQHYLDERVLPYSLHNDFPYKKSFDEEPIDNIYDWSQAPSDWVPYNPSYSNYQKPGNGKGWQVRSAHFWKTRVNDYLDSMFAVANTGQNQIACIWGHLPEADFLDNIAKIDSVAHAMETKYPGVTFKYCTAVEAMQLWRKADDFQSPQLTITENPSGEKVSFTINTDEPIFQSQPFLAIKDINNEYRVINTIKINNNEWKTSESFVKNELVRVGVTVCDTFGNQSMKFIDYLPADEFIDNNDNNYNETNGTWITSTLKSWGTDSRIAVLHDSSIASAKWDYTITKSHHYNFFVQVPKFDNASDNFSYIFYKNSKPIDTIIFNAPLNPNKWNYLTTQYCNESDQITVELIASGFGQAGKNICADVLKISAMVKKKDLSTDSQLIEFENVIFNDTITYPLRLSNLGISELKIFGIMTLNNSLISNLSFPITISEMSSLNIDLKFIFDEIGSVTDTLIILSDDPFNSKLKIPITANVLDYFVIIDNEDSLNYIEYGEWHTSVATSHGASSRYAWLNSDPIASTLFKTTLEESGLYNISYIVPQTINSSDDALYQISIGNIVRDSVYIDQNSGSGNWISIGKYFLPMNVEINIRVIDTGESTAGSVLRADAIKFQILERLNSTKKDEDAGTPISFELNQNYPNPFNPTTKIKYTIPSDTKREISNVKLVVYDVLGKEVTTLVNKEQTSGQYEVEFRANGLSSGIYFYRLKIFSHGQRKDFDKTKKMILLR</sequence>
<name>A0A3B1C2Y3_9ZZZZ</name>
<dbReference type="Gene3D" id="2.60.40.10">
    <property type="entry name" value="Immunoglobulins"/>
    <property type="match status" value="1"/>
</dbReference>
<accession>A0A3B1C2Y3</accession>
<dbReference type="InterPro" id="IPR026444">
    <property type="entry name" value="Secre_tail"/>
</dbReference>
<dbReference type="InterPro" id="IPR033803">
    <property type="entry name" value="CBD-like_Golvesin-Xly"/>
</dbReference>
<dbReference type="NCBIfam" id="TIGR04183">
    <property type="entry name" value="Por_Secre_tail"/>
    <property type="match status" value="1"/>
</dbReference>
<dbReference type="AlphaFoldDB" id="A0A3B1C2Y3"/>
<proteinExistence type="predicted"/>